<keyword evidence="2 5" id="KW-0067">ATP-binding</keyword>
<dbReference type="RefSeq" id="WP_152730814.1">
    <property type="nucleotide sequence ID" value="NZ_JAABOZ010000011.1"/>
</dbReference>
<evidence type="ECO:0000259" key="4">
    <source>
        <dbReference type="PROSITE" id="PS50893"/>
    </source>
</evidence>
<evidence type="ECO:0000313" key="5">
    <source>
        <dbReference type="EMBL" id="NEL56430.1"/>
    </source>
</evidence>
<evidence type="ECO:0000313" key="6">
    <source>
        <dbReference type="Proteomes" id="UP000470470"/>
    </source>
</evidence>
<dbReference type="GO" id="GO:0016887">
    <property type="term" value="F:ATP hydrolysis activity"/>
    <property type="evidence" value="ECO:0007669"/>
    <property type="project" value="InterPro"/>
</dbReference>
<accession>A0A7K3WL35</accession>
<protein>
    <submittedName>
        <fullName evidence="5">ATP-binding cassette domain-containing protein</fullName>
    </submittedName>
</protein>
<keyword evidence="6" id="KW-1185">Reference proteome</keyword>
<feature type="domain" description="ABC transporter" evidence="4">
    <location>
        <begin position="31"/>
        <end position="262"/>
    </location>
</feature>
<dbReference type="PROSITE" id="PS00211">
    <property type="entry name" value="ABC_TRANSPORTER_1"/>
    <property type="match status" value="1"/>
</dbReference>
<dbReference type="PANTHER" id="PTHR24220">
    <property type="entry name" value="IMPORT ATP-BINDING PROTEIN"/>
    <property type="match status" value="1"/>
</dbReference>
<sequence>MSDTEPAGYAEDPLDAPVFAAADSATTGPAAVCRSVVKTYRTATETVTALDRVSLEIPRAQVTVVVGPSGSGKSSLLRLLACIDRPDAGEVLVAGRRVDGLNARARRRLRQQQVAYLFQRPGENLLPYLDATAQVQLAAQLRGARVGADQVRDLLERLGLGGRADHVPRQLSGGEQQRLAVACGVVGDPALVVADEPTAELDTAAAERVLAAMQELARGGVAFVLSSHDPRVMAIADGFVHLDHGERTPSPPTPRSARGGTL</sequence>
<gene>
    <name evidence="5" type="ORF">G1H19_20895</name>
</gene>
<keyword evidence="1" id="KW-0547">Nucleotide-binding</keyword>
<dbReference type="Gene3D" id="3.40.50.300">
    <property type="entry name" value="P-loop containing nucleotide triphosphate hydrolases"/>
    <property type="match status" value="1"/>
</dbReference>
<dbReference type="SUPFAM" id="SSF52540">
    <property type="entry name" value="P-loop containing nucleoside triphosphate hydrolases"/>
    <property type="match status" value="1"/>
</dbReference>
<comment type="caution">
    <text evidence="5">The sequence shown here is derived from an EMBL/GenBank/DDBJ whole genome shotgun (WGS) entry which is preliminary data.</text>
</comment>
<dbReference type="GO" id="GO:0005524">
    <property type="term" value="F:ATP binding"/>
    <property type="evidence" value="ECO:0007669"/>
    <property type="project" value="UniProtKB-KW"/>
</dbReference>
<feature type="region of interest" description="Disordered" evidence="3">
    <location>
        <begin position="242"/>
        <end position="262"/>
    </location>
</feature>
<dbReference type="InterPro" id="IPR003593">
    <property type="entry name" value="AAA+_ATPase"/>
</dbReference>
<organism evidence="5 6">
    <name type="scientific">Goekera deserti</name>
    <dbReference type="NCBI Taxonomy" id="2497753"/>
    <lineage>
        <taxon>Bacteria</taxon>
        <taxon>Bacillati</taxon>
        <taxon>Actinomycetota</taxon>
        <taxon>Actinomycetes</taxon>
        <taxon>Geodermatophilales</taxon>
        <taxon>Geodermatophilaceae</taxon>
        <taxon>Goekera</taxon>
    </lineage>
</organism>
<evidence type="ECO:0000256" key="3">
    <source>
        <dbReference type="SAM" id="MobiDB-lite"/>
    </source>
</evidence>
<dbReference type="AlphaFoldDB" id="A0A7K3WL35"/>
<name>A0A7K3WL35_9ACTN</name>
<dbReference type="InterPro" id="IPR015854">
    <property type="entry name" value="ABC_transpr_LolD-like"/>
</dbReference>
<dbReference type="EMBL" id="JAAGWK010000035">
    <property type="protein sequence ID" value="NEL56430.1"/>
    <property type="molecule type" value="Genomic_DNA"/>
</dbReference>
<dbReference type="SMART" id="SM00382">
    <property type="entry name" value="AAA"/>
    <property type="match status" value="1"/>
</dbReference>
<reference evidence="5 6" key="1">
    <citation type="submission" date="2020-02" db="EMBL/GenBank/DDBJ databases">
        <title>The whole genome sequence of CPCC 205119.</title>
        <authorList>
            <person name="Jiang Z."/>
        </authorList>
    </citation>
    <scope>NUCLEOTIDE SEQUENCE [LARGE SCALE GENOMIC DNA]</scope>
    <source>
        <strain evidence="5 6">CPCC 205119</strain>
    </source>
</reference>
<dbReference type="InterPro" id="IPR003439">
    <property type="entry name" value="ABC_transporter-like_ATP-bd"/>
</dbReference>
<dbReference type="GO" id="GO:0022857">
    <property type="term" value="F:transmembrane transporter activity"/>
    <property type="evidence" value="ECO:0007669"/>
    <property type="project" value="TreeGrafter"/>
</dbReference>
<dbReference type="InterPro" id="IPR027417">
    <property type="entry name" value="P-loop_NTPase"/>
</dbReference>
<proteinExistence type="predicted"/>
<dbReference type="PROSITE" id="PS50893">
    <property type="entry name" value="ABC_TRANSPORTER_2"/>
    <property type="match status" value="1"/>
</dbReference>
<evidence type="ECO:0000256" key="1">
    <source>
        <dbReference type="ARBA" id="ARBA00022741"/>
    </source>
</evidence>
<dbReference type="Pfam" id="PF00005">
    <property type="entry name" value="ABC_tran"/>
    <property type="match status" value="1"/>
</dbReference>
<dbReference type="Proteomes" id="UP000470470">
    <property type="component" value="Unassembled WGS sequence"/>
</dbReference>
<evidence type="ECO:0000256" key="2">
    <source>
        <dbReference type="ARBA" id="ARBA00022840"/>
    </source>
</evidence>
<dbReference type="InterPro" id="IPR017871">
    <property type="entry name" value="ABC_transporter-like_CS"/>
</dbReference>
<dbReference type="GO" id="GO:0005886">
    <property type="term" value="C:plasma membrane"/>
    <property type="evidence" value="ECO:0007669"/>
    <property type="project" value="TreeGrafter"/>
</dbReference>